<dbReference type="Proteomes" id="UP000296049">
    <property type="component" value="Unassembled WGS sequence"/>
</dbReference>
<evidence type="ECO:0000313" key="1">
    <source>
        <dbReference type="EMBL" id="EOA99522.1"/>
    </source>
</evidence>
<name>R0LGV3_ANAPL</name>
<gene>
    <name evidence="1" type="ORF">Anapl_04806</name>
</gene>
<protein>
    <submittedName>
        <fullName evidence="1">Uncharacterized protein</fullName>
    </submittedName>
</protein>
<accession>R0LGV3</accession>
<sequence>MTGVVNGNSRWAGELAASQAGFFWGVLPQLVWNALSDMEEEFGAEQSFVLSALARTDCTAQSHCLKGDNKSPIEMICFNCHGVVYALFQCVSTTKYFCQQQQQRRPDSQRKLNLKQARKSHLGTWADPLSLFQGSGQGSPLSLACGFFQTRCPGTPVLAGCSLGFSSSLGMGSAAQAAPVKVCDDGQGAGVENTTALRKFCKGNECPPVAEKSKIDQLELFLVTHRIAVSTLQSIDVPAYGAPCSTSRDLASVLAFGSIAERGAEPWSNPLDNTWQWASGCSNSVHSQVVLLQVMVSVCLASSAAYLRNNCRNRVHPKKLLPQQYGHGPDGQENGMGETQRDGLQIWAPDPNTVSRSGESLLLAPVALGLTPCRAALVVPLLSSCAGPVGLTPATQEQKYLRHSGLSFPAARTGLSAVLFREESSKLLKAYIFLNSYSLVILFSQFEALPMTPPTGARRGSVQPGQKAGAGLGALQQAVLLGAAATLEEDTEKAREDHQAGIVSMKWKTFRGLLSSLAQQGDKSSFKRFSSRCGCKMCNASRSRAPEPLRSGWCLRQQTSGWAASRKALRFSAHTALLYSSAGDNAPRSLPSPWLSCLAAEVTPEMCASHRCCCELANSELGKEMPTVKWKRARLPKSCRVGKELSYSRYSHNCAWKYLGVPPCSPFCHKNNSLECKSSRK</sequence>
<proteinExistence type="predicted"/>
<evidence type="ECO:0000313" key="2">
    <source>
        <dbReference type="Proteomes" id="UP000296049"/>
    </source>
</evidence>
<dbReference type="AlphaFoldDB" id="R0LGV3"/>
<reference evidence="2" key="1">
    <citation type="journal article" date="2013" name="Nat. Genet.">
        <title>The duck genome and transcriptome provide insight into an avian influenza virus reservoir species.</title>
        <authorList>
            <person name="Huang Y."/>
            <person name="Li Y."/>
            <person name="Burt D.W."/>
            <person name="Chen H."/>
            <person name="Zhang Y."/>
            <person name="Qian W."/>
            <person name="Kim H."/>
            <person name="Gan S."/>
            <person name="Zhao Y."/>
            <person name="Li J."/>
            <person name="Yi K."/>
            <person name="Feng H."/>
            <person name="Zhu P."/>
            <person name="Li B."/>
            <person name="Liu Q."/>
            <person name="Fairley S."/>
            <person name="Magor K.E."/>
            <person name="Du Z."/>
            <person name="Hu X."/>
            <person name="Goodman L."/>
            <person name="Tafer H."/>
            <person name="Vignal A."/>
            <person name="Lee T."/>
            <person name="Kim K.W."/>
            <person name="Sheng Z."/>
            <person name="An Y."/>
            <person name="Searle S."/>
            <person name="Herrero J."/>
            <person name="Groenen M.A."/>
            <person name="Crooijmans R.P."/>
            <person name="Faraut T."/>
            <person name="Cai Q."/>
            <person name="Webster R.G."/>
            <person name="Aldridge J.R."/>
            <person name="Warren W.C."/>
            <person name="Bartschat S."/>
            <person name="Kehr S."/>
            <person name="Marz M."/>
            <person name="Stadler P.F."/>
            <person name="Smith J."/>
            <person name="Kraus R.H."/>
            <person name="Zhao Y."/>
            <person name="Ren L."/>
            <person name="Fei J."/>
            <person name="Morisson M."/>
            <person name="Kaiser P."/>
            <person name="Griffin D.K."/>
            <person name="Rao M."/>
            <person name="Pitel F."/>
            <person name="Wang J."/>
            <person name="Li N."/>
        </authorList>
    </citation>
    <scope>NUCLEOTIDE SEQUENCE [LARGE SCALE GENOMIC DNA]</scope>
</reference>
<keyword evidence="2" id="KW-1185">Reference proteome</keyword>
<organism evidence="1 2">
    <name type="scientific">Anas platyrhynchos</name>
    <name type="common">Mallard</name>
    <name type="synonym">Anas boschas</name>
    <dbReference type="NCBI Taxonomy" id="8839"/>
    <lineage>
        <taxon>Eukaryota</taxon>
        <taxon>Metazoa</taxon>
        <taxon>Chordata</taxon>
        <taxon>Craniata</taxon>
        <taxon>Vertebrata</taxon>
        <taxon>Euteleostomi</taxon>
        <taxon>Archelosauria</taxon>
        <taxon>Archosauria</taxon>
        <taxon>Dinosauria</taxon>
        <taxon>Saurischia</taxon>
        <taxon>Theropoda</taxon>
        <taxon>Coelurosauria</taxon>
        <taxon>Aves</taxon>
        <taxon>Neognathae</taxon>
        <taxon>Galloanserae</taxon>
        <taxon>Anseriformes</taxon>
        <taxon>Anatidae</taxon>
        <taxon>Anatinae</taxon>
        <taxon>Anas</taxon>
    </lineage>
</organism>
<dbReference type="EMBL" id="KB743317">
    <property type="protein sequence ID" value="EOA99522.1"/>
    <property type="molecule type" value="Genomic_DNA"/>
</dbReference>